<dbReference type="Gene3D" id="3.40.190.10">
    <property type="entry name" value="Periplasmic binding protein-like II"/>
    <property type="match status" value="2"/>
</dbReference>
<comment type="caution">
    <text evidence="1">The sequence shown here is derived from an EMBL/GenBank/DDBJ whole genome shotgun (WGS) entry which is preliminary data.</text>
</comment>
<dbReference type="EMBL" id="MLJW01001290">
    <property type="protein sequence ID" value="OIQ79025.1"/>
    <property type="molecule type" value="Genomic_DNA"/>
</dbReference>
<protein>
    <recommendedName>
        <fullName evidence="2">NMT1/THI5 like protein</fullName>
    </recommendedName>
</protein>
<organism evidence="1">
    <name type="scientific">mine drainage metagenome</name>
    <dbReference type="NCBI Taxonomy" id="410659"/>
    <lineage>
        <taxon>unclassified sequences</taxon>
        <taxon>metagenomes</taxon>
        <taxon>ecological metagenomes</taxon>
    </lineage>
</organism>
<dbReference type="AlphaFoldDB" id="A0A1J5Q5P5"/>
<evidence type="ECO:0000313" key="1">
    <source>
        <dbReference type="EMBL" id="OIQ79025.1"/>
    </source>
</evidence>
<reference evidence="1" key="1">
    <citation type="submission" date="2016-10" db="EMBL/GenBank/DDBJ databases">
        <title>Sequence of Gallionella enrichment culture.</title>
        <authorList>
            <person name="Poehlein A."/>
            <person name="Muehling M."/>
            <person name="Daniel R."/>
        </authorList>
    </citation>
    <scope>NUCLEOTIDE SEQUENCE</scope>
</reference>
<dbReference type="InterPro" id="IPR011852">
    <property type="entry name" value="TRAP_TAXI"/>
</dbReference>
<proteinExistence type="predicted"/>
<gene>
    <name evidence="1" type="ORF">GALL_392600</name>
</gene>
<name>A0A1J5Q5P5_9ZZZZ</name>
<dbReference type="Pfam" id="PF16868">
    <property type="entry name" value="NMT1_3"/>
    <property type="match status" value="1"/>
</dbReference>
<dbReference type="NCBIfam" id="TIGR02122">
    <property type="entry name" value="TRAP_TAXI"/>
    <property type="match status" value="1"/>
</dbReference>
<dbReference type="PANTHER" id="PTHR42941:SF1">
    <property type="entry name" value="SLL1037 PROTEIN"/>
    <property type="match status" value="1"/>
</dbReference>
<sequence>MSSSALRRIGALLLGAACALLLCAASSASAATRFLTLGAGATAGLYYPTAETMAKVVNDAKLGLRIGVRATGGSVFNAQGLQDDTLQLAILQNNVAYFAYRGDGIAAFANKPARHLRGLATLYPEVLHIVARKGTGIASPADLKGRTVYVGDIGSGAEQDAIAVLGVYGLTLADLKTAVRGSAGNAVNLLRDGKIDALLFTVGVGSAAISEAAQTAPIEFVPIAPAKIAELRARYPYYSGTAIAADAYPGVGTATPAIAVQAMLAASDQLPAADVKRLMHTLFGTQLKAFLADAPNPNLKASFKLENAVDAMPIPLHPGAVAFYRSAGVAVPESLLAR</sequence>
<accession>A0A1J5Q5P5</accession>
<dbReference type="SUPFAM" id="SSF53850">
    <property type="entry name" value="Periplasmic binding protein-like II"/>
    <property type="match status" value="1"/>
</dbReference>
<dbReference type="PANTHER" id="PTHR42941">
    <property type="entry name" value="SLL1037 PROTEIN"/>
    <property type="match status" value="1"/>
</dbReference>
<evidence type="ECO:0008006" key="2">
    <source>
        <dbReference type="Google" id="ProtNLM"/>
    </source>
</evidence>